<dbReference type="GeneID" id="75828513"/>
<keyword evidence="3" id="KW-0949">S-adenosyl-L-methionine</keyword>
<dbReference type="PANTHER" id="PTHR43397">
    <property type="entry name" value="ERGOTHIONEINE BIOSYNTHESIS PROTEIN 1"/>
    <property type="match status" value="1"/>
</dbReference>
<dbReference type="Pfam" id="PF03781">
    <property type="entry name" value="FGE-sulfatase"/>
    <property type="match status" value="1"/>
</dbReference>
<dbReference type="Gene3D" id="3.90.1580.10">
    <property type="entry name" value="paralog of FGE (formylglycine-generating enzyme)"/>
    <property type="match status" value="1"/>
</dbReference>
<keyword evidence="7" id="KW-1185">Reference proteome</keyword>
<dbReference type="PANTHER" id="PTHR43397:SF1">
    <property type="entry name" value="ERGOTHIONEINE BIOSYNTHESIS PROTEIN 1"/>
    <property type="match status" value="1"/>
</dbReference>
<evidence type="ECO:0000313" key="6">
    <source>
        <dbReference type="EMBL" id="KAI6779909.1"/>
    </source>
</evidence>
<evidence type="ECO:0000256" key="2">
    <source>
        <dbReference type="ARBA" id="ARBA00022679"/>
    </source>
</evidence>
<keyword evidence="2" id="KW-0808">Transferase</keyword>
<dbReference type="RefSeq" id="XP_051360765.1">
    <property type="nucleotide sequence ID" value="XM_051508157.1"/>
</dbReference>
<dbReference type="SUPFAM" id="SSF56436">
    <property type="entry name" value="C-type lectin-like"/>
    <property type="match status" value="1"/>
</dbReference>
<dbReference type="Pfam" id="PF10017">
    <property type="entry name" value="Methyltransf_33"/>
    <property type="match status" value="1"/>
</dbReference>
<reference evidence="6" key="2">
    <citation type="submission" date="2022-07" db="EMBL/GenBank/DDBJ databases">
        <authorList>
            <person name="Goncalves M.F.M."/>
            <person name="Hilario S."/>
            <person name="Van De Peer Y."/>
            <person name="Esteves A.C."/>
            <person name="Alves A."/>
        </authorList>
    </citation>
    <scope>NUCLEOTIDE SEQUENCE</scope>
    <source>
        <strain evidence="6">MUM 19.33</strain>
    </source>
</reference>
<feature type="domain" description="Histidine-specific methyltransferase SAM-dependent" evidence="5">
    <location>
        <begin position="30"/>
        <end position="320"/>
    </location>
</feature>
<dbReference type="GO" id="GO:0008168">
    <property type="term" value="F:methyltransferase activity"/>
    <property type="evidence" value="ECO:0007669"/>
    <property type="project" value="UniProtKB-KW"/>
</dbReference>
<evidence type="ECO:0000256" key="3">
    <source>
        <dbReference type="ARBA" id="ARBA00022691"/>
    </source>
</evidence>
<proteinExistence type="predicted"/>
<sequence length="817" mass="91444">MPAVRNPNGQADIIDIRGDAVEFDLKADVETMIAGDPGARKLPTMLLYNERGLQLFEEITYLDEYYLTNKEIKVLETYAQDMAAQIPSGAMVVELGSGNLRKVNLLLQAFEKAGKKIDYYALDLSLDELERTIAQLPDFRHVTCHGLWGTYDDGQVWLEGKRDRVKCILHLGSSIGNFDRKGAAEFLAGFGRVMSGADMIYIGVDTCMEPDKVYHAYNEDSQGITHQFILNGLTHANTLFPTPVFDPADWHVIGEYVYDQDGGRHQAFLAPVRDVTVLGQKIKAFERVKIEESYKYSVPGTRNLWQNSGLKQLNAWREDDYGIYHLTKQSKFAFPLHPTLYASQPLPTLGDWASLWATWDVVTRQMLPQPSLSEKPIKLRNACIFYLGHIPTFLDIQLAKTTGEKNTEPQSFVDIFERGIDPDVDNPEKCHDHSEVPTEWPALDQILEYQSKVRDRVQKLYEGEMPRSVGRAVWLGFEHEVMHLETLLYMMLQSSKTLPPPGVDRPDFAKLADIARENRVADEWHDIPAQTVHVGLDDPEDGTDQSKHFGWDNEKPARDISVHAFQAKGRAITNEEYATYLVETNTQGIPASWIKNPNYTNGYAAHSSPLQSFINAHAVLTVFGPVPLQHALEWPVMAAYDELAPCAAYMGGRIPTFEEAKSLYAHVERNRSLLSSTLTARVPAVNGHLSNDGVEETPPTPPLFVDLGGANVGFQNWHPTGVTHTAALQGQGGMGGVWEWTSSALAPHPGFESMALYPGYTADFFDGKHNVVLGGSWATHPRIAGRRSFVNWYQRKYPYAWVGARVVRDMPPASEGA</sequence>
<dbReference type="InterPro" id="IPR042095">
    <property type="entry name" value="SUMF_sf"/>
</dbReference>
<gene>
    <name evidence="6" type="ORF">J7T54_001997</name>
</gene>
<dbReference type="InterPro" id="IPR005532">
    <property type="entry name" value="SUMF_dom"/>
</dbReference>
<dbReference type="InterPro" id="IPR051128">
    <property type="entry name" value="EgtD_Methyltrsf_superfamily"/>
</dbReference>
<accession>A0A9P9XYY2</accession>
<keyword evidence="1" id="KW-0489">Methyltransferase</keyword>
<dbReference type="InterPro" id="IPR017805">
    <property type="entry name" value="SAM_MeTrfase_EasF-type_put"/>
</dbReference>
<dbReference type="Proteomes" id="UP001055219">
    <property type="component" value="Unassembled WGS sequence"/>
</dbReference>
<dbReference type="EMBL" id="JAGIXG020000040">
    <property type="protein sequence ID" value="KAI6779909.1"/>
    <property type="molecule type" value="Genomic_DNA"/>
</dbReference>
<dbReference type="NCBIfam" id="TIGR03439">
    <property type="entry name" value="methyl_EasF"/>
    <property type="match status" value="1"/>
</dbReference>
<dbReference type="OrthoDB" id="659at2759"/>
<evidence type="ECO:0000259" key="5">
    <source>
        <dbReference type="Pfam" id="PF10017"/>
    </source>
</evidence>
<feature type="domain" description="Sulfatase-modifying factor enzyme-like" evidence="4">
    <location>
        <begin position="542"/>
        <end position="808"/>
    </location>
</feature>
<name>A0A9P9XYY2_9HYPO</name>
<protein>
    <submittedName>
        <fullName evidence="6">DUF323 domain protein</fullName>
    </submittedName>
</protein>
<dbReference type="GO" id="GO:0032259">
    <property type="term" value="P:methylation"/>
    <property type="evidence" value="ECO:0007669"/>
    <property type="project" value="UniProtKB-KW"/>
</dbReference>
<evidence type="ECO:0000256" key="1">
    <source>
        <dbReference type="ARBA" id="ARBA00022603"/>
    </source>
</evidence>
<evidence type="ECO:0000259" key="4">
    <source>
        <dbReference type="Pfam" id="PF03781"/>
    </source>
</evidence>
<dbReference type="InterPro" id="IPR019257">
    <property type="entry name" value="MeTrfase_dom"/>
</dbReference>
<evidence type="ECO:0000313" key="7">
    <source>
        <dbReference type="Proteomes" id="UP001055219"/>
    </source>
</evidence>
<dbReference type="Gene3D" id="3.40.50.150">
    <property type="entry name" value="Vaccinia Virus protein VP39"/>
    <property type="match status" value="1"/>
</dbReference>
<organism evidence="6 7">
    <name type="scientific">Emericellopsis cladophorae</name>
    <dbReference type="NCBI Taxonomy" id="2686198"/>
    <lineage>
        <taxon>Eukaryota</taxon>
        <taxon>Fungi</taxon>
        <taxon>Dikarya</taxon>
        <taxon>Ascomycota</taxon>
        <taxon>Pezizomycotina</taxon>
        <taxon>Sordariomycetes</taxon>
        <taxon>Hypocreomycetidae</taxon>
        <taxon>Hypocreales</taxon>
        <taxon>Bionectriaceae</taxon>
        <taxon>Emericellopsis</taxon>
    </lineage>
</organism>
<dbReference type="InterPro" id="IPR029063">
    <property type="entry name" value="SAM-dependent_MTases_sf"/>
</dbReference>
<reference evidence="6" key="1">
    <citation type="journal article" date="2021" name="J Fungi (Basel)">
        <title>Genomic and Metabolomic Analyses of the Marine Fungus Emericellopsis cladophorae: Insights into Saltwater Adaptability Mechanisms and Its Biosynthetic Potential.</title>
        <authorList>
            <person name="Goncalves M.F.M."/>
            <person name="Hilario S."/>
            <person name="Van de Peer Y."/>
            <person name="Esteves A.C."/>
            <person name="Alves A."/>
        </authorList>
    </citation>
    <scope>NUCLEOTIDE SEQUENCE</scope>
    <source>
        <strain evidence="6">MUM 19.33</strain>
    </source>
</reference>
<comment type="caution">
    <text evidence="6">The sequence shown here is derived from an EMBL/GenBank/DDBJ whole genome shotgun (WGS) entry which is preliminary data.</text>
</comment>
<dbReference type="AlphaFoldDB" id="A0A9P9XYY2"/>
<dbReference type="InterPro" id="IPR016187">
    <property type="entry name" value="CTDL_fold"/>
</dbReference>